<dbReference type="AlphaFoldDB" id="A0A016S7M1"/>
<evidence type="ECO:0000256" key="1">
    <source>
        <dbReference type="SAM" id="MobiDB-lite"/>
    </source>
</evidence>
<dbReference type="Gene3D" id="3.30.505.10">
    <property type="entry name" value="SH2 domain"/>
    <property type="match status" value="1"/>
</dbReference>
<feature type="region of interest" description="Disordered" evidence="1">
    <location>
        <begin position="1"/>
        <end position="29"/>
    </location>
</feature>
<dbReference type="STRING" id="53326.A0A016S7M1"/>
<protein>
    <recommendedName>
        <fullName evidence="4">SH2 domain-containing protein</fullName>
    </recommendedName>
</protein>
<reference evidence="3" key="1">
    <citation type="journal article" date="2015" name="Nat. Genet.">
        <title>The genome and transcriptome of the zoonotic hookworm Ancylostoma ceylanicum identify infection-specific gene families.</title>
        <authorList>
            <person name="Schwarz E.M."/>
            <person name="Hu Y."/>
            <person name="Antoshechkin I."/>
            <person name="Miller M.M."/>
            <person name="Sternberg P.W."/>
            <person name="Aroian R.V."/>
        </authorList>
    </citation>
    <scope>NUCLEOTIDE SEQUENCE</scope>
    <source>
        <strain evidence="3">HY135</strain>
    </source>
</reference>
<dbReference type="SUPFAM" id="SSF55550">
    <property type="entry name" value="SH2 domain"/>
    <property type="match status" value="1"/>
</dbReference>
<proteinExistence type="predicted"/>
<dbReference type="OrthoDB" id="9938362at2759"/>
<keyword evidence="3" id="KW-1185">Reference proteome</keyword>
<organism evidence="2 3">
    <name type="scientific">Ancylostoma ceylanicum</name>
    <dbReference type="NCBI Taxonomy" id="53326"/>
    <lineage>
        <taxon>Eukaryota</taxon>
        <taxon>Metazoa</taxon>
        <taxon>Ecdysozoa</taxon>
        <taxon>Nematoda</taxon>
        <taxon>Chromadorea</taxon>
        <taxon>Rhabditida</taxon>
        <taxon>Rhabditina</taxon>
        <taxon>Rhabditomorpha</taxon>
        <taxon>Strongyloidea</taxon>
        <taxon>Ancylostomatidae</taxon>
        <taxon>Ancylostomatinae</taxon>
        <taxon>Ancylostoma</taxon>
    </lineage>
</organism>
<evidence type="ECO:0008006" key="4">
    <source>
        <dbReference type="Google" id="ProtNLM"/>
    </source>
</evidence>
<gene>
    <name evidence="2" type="primary">Acey_s0275.g1059</name>
    <name evidence="2" type="ORF">Y032_0275g1059</name>
</gene>
<evidence type="ECO:0000313" key="2">
    <source>
        <dbReference type="EMBL" id="EYB86665.1"/>
    </source>
</evidence>
<dbReference type="InterPro" id="IPR036860">
    <property type="entry name" value="SH2_dom_sf"/>
</dbReference>
<comment type="caution">
    <text evidence="2">The sequence shown here is derived from an EMBL/GenBank/DDBJ whole genome shotgun (WGS) entry which is preliminary data.</text>
</comment>
<evidence type="ECO:0000313" key="3">
    <source>
        <dbReference type="Proteomes" id="UP000024635"/>
    </source>
</evidence>
<name>A0A016S7M1_9BILA</name>
<dbReference type="Proteomes" id="UP000024635">
    <property type="component" value="Unassembled WGS sequence"/>
</dbReference>
<accession>A0A016S7M1</accession>
<dbReference type="EMBL" id="JARK01001611">
    <property type="protein sequence ID" value="EYB86665.1"/>
    <property type="molecule type" value="Genomic_DNA"/>
</dbReference>
<sequence length="79" mass="9048">MISVELDVEPKKEEEKKPPPVDEKAQEKEEEKALKEFNFYHGFLPREDLLFLLKVQGDYLLRISEVGGGEKTVSSNSPN</sequence>
<feature type="compositionally biased region" description="Basic and acidic residues" evidence="1">
    <location>
        <begin position="8"/>
        <end position="29"/>
    </location>
</feature>